<feature type="active site" description="Nucleophile" evidence="4">
    <location>
        <position position="38"/>
    </location>
</feature>
<evidence type="ECO:0000256" key="2">
    <source>
        <dbReference type="ARBA" id="ARBA00022963"/>
    </source>
</evidence>
<dbReference type="EMBL" id="VORO01000003">
    <property type="protein sequence ID" value="TXD90473.1"/>
    <property type="molecule type" value="Genomic_DNA"/>
</dbReference>
<dbReference type="Proteomes" id="UP000321578">
    <property type="component" value="Unassembled WGS sequence"/>
</dbReference>
<evidence type="ECO:0000256" key="4">
    <source>
        <dbReference type="PROSITE-ProRule" id="PRU01161"/>
    </source>
</evidence>
<feature type="short sequence motif" description="DGA/G" evidence="4">
    <location>
        <begin position="150"/>
        <end position="152"/>
    </location>
</feature>
<keyword evidence="7" id="KW-1185">Reference proteome</keyword>
<dbReference type="InterPro" id="IPR002641">
    <property type="entry name" value="PNPLA_dom"/>
</dbReference>
<sequence length="255" mass="28142">MKIGLVLSGGGARGVAHIGVLKALEEQQIEITHIAGTSAGAIVGALYAAGHSWEAILAFFKKVPIFHYKRYALNKPGFIDTSKFHKDLAPFFEEDDFKSLKKELHILATNLVDGTERTFHEGALIKPVLASAAFPGLFTPVIIDEIPYVDGGVLNNFPIEPIKKLCDTTIGVYVNPLEAVSANQLKRSYQVVDRAYHISFVSLCKPKFKEVDVFIAPKKLEKYKMFNLTNMDAIFDIGYAAAVESLKDFKHNNGL</sequence>
<comment type="caution">
    <text evidence="6">The sequence shown here is derived from an EMBL/GenBank/DDBJ whole genome shotgun (WGS) entry which is preliminary data.</text>
</comment>
<dbReference type="OrthoDB" id="9770965at2"/>
<dbReference type="InterPro" id="IPR050301">
    <property type="entry name" value="NTE"/>
</dbReference>
<keyword evidence="2 4" id="KW-0442">Lipid degradation</keyword>
<dbReference type="GO" id="GO:0016042">
    <property type="term" value="P:lipid catabolic process"/>
    <property type="evidence" value="ECO:0007669"/>
    <property type="project" value="UniProtKB-UniRule"/>
</dbReference>
<name>A0A5C6ZNA3_9FLAO</name>
<evidence type="ECO:0000256" key="3">
    <source>
        <dbReference type="ARBA" id="ARBA00023098"/>
    </source>
</evidence>
<dbReference type="Pfam" id="PF01734">
    <property type="entry name" value="Patatin"/>
    <property type="match status" value="1"/>
</dbReference>
<feature type="domain" description="PNPLA" evidence="5">
    <location>
        <begin position="5"/>
        <end position="163"/>
    </location>
</feature>
<evidence type="ECO:0000313" key="7">
    <source>
        <dbReference type="Proteomes" id="UP000321578"/>
    </source>
</evidence>
<reference evidence="6 7" key="1">
    <citation type="submission" date="2019-08" db="EMBL/GenBank/DDBJ databases">
        <title>Genomes of Subsaximicrobium wynnwilliamsii strains.</title>
        <authorList>
            <person name="Bowman J.P."/>
        </authorList>
    </citation>
    <scope>NUCLEOTIDE SEQUENCE [LARGE SCALE GENOMIC DNA]</scope>
    <source>
        <strain evidence="6 7">2-80-2</strain>
    </source>
</reference>
<dbReference type="CDD" id="cd07205">
    <property type="entry name" value="Pat_PNPLA6_PNPLA7_NTE1_like"/>
    <property type="match status" value="1"/>
</dbReference>
<feature type="active site" description="Proton acceptor" evidence="4">
    <location>
        <position position="150"/>
    </location>
</feature>
<feature type="short sequence motif" description="GXSXG" evidence="4">
    <location>
        <begin position="36"/>
        <end position="40"/>
    </location>
</feature>
<protein>
    <submittedName>
        <fullName evidence="6">Patatin-like phospholipase family protein</fullName>
    </submittedName>
</protein>
<dbReference type="AlphaFoldDB" id="A0A5C6ZNA3"/>
<feature type="short sequence motif" description="GXGXXG" evidence="4">
    <location>
        <begin position="9"/>
        <end position="14"/>
    </location>
</feature>
<dbReference type="PANTHER" id="PTHR14226:SF29">
    <property type="entry name" value="NEUROPATHY TARGET ESTERASE SWS"/>
    <property type="match status" value="1"/>
</dbReference>
<dbReference type="PANTHER" id="PTHR14226">
    <property type="entry name" value="NEUROPATHY TARGET ESTERASE/SWISS CHEESE D.MELANOGASTER"/>
    <property type="match status" value="1"/>
</dbReference>
<dbReference type="PROSITE" id="PS51635">
    <property type="entry name" value="PNPLA"/>
    <property type="match status" value="1"/>
</dbReference>
<evidence type="ECO:0000259" key="5">
    <source>
        <dbReference type="PROSITE" id="PS51635"/>
    </source>
</evidence>
<evidence type="ECO:0000256" key="1">
    <source>
        <dbReference type="ARBA" id="ARBA00022801"/>
    </source>
</evidence>
<dbReference type="SUPFAM" id="SSF52151">
    <property type="entry name" value="FabD/lysophospholipase-like"/>
    <property type="match status" value="1"/>
</dbReference>
<organism evidence="6 7">
    <name type="scientific">Subsaximicrobium wynnwilliamsii</name>
    <dbReference type="NCBI Taxonomy" id="291179"/>
    <lineage>
        <taxon>Bacteria</taxon>
        <taxon>Pseudomonadati</taxon>
        <taxon>Bacteroidota</taxon>
        <taxon>Flavobacteriia</taxon>
        <taxon>Flavobacteriales</taxon>
        <taxon>Flavobacteriaceae</taxon>
        <taxon>Subsaximicrobium</taxon>
    </lineage>
</organism>
<proteinExistence type="predicted"/>
<keyword evidence="3 4" id="KW-0443">Lipid metabolism</keyword>
<accession>A0A5C6ZNA3</accession>
<dbReference type="GO" id="GO:0016787">
    <property type="term" value="F:hydrolase activity"/>
    <property type="evidence" value="ECO:0007669"/>
    <property type="project" value="UniProtKB-UniRule"/>
</dbReference>
<dbReference type="RefSeq" id="WP_147085219.1">
    <property type="nucleotide sequence ID" value="NZ_VORM01000002.1"/>
</dbReference>
<keyword evidence="1 4" id="KW-0378">Hydrolase</keyword>
<dbReference type="InterPro" id="IPR016035">
    <property type="entry name" value="Acyl_Trfase/lysoPLipase"/>
</dbReference>
<dbReference type="Gene3D" id="3.40.1090.10">
    <property type="entry name" value="Cytosolic phospholipase A2 catalytic domain"/>
    <property type="match status" value="2"/>
</dbReference>
<gene>
    <name evidence="6" type="ORF">ESY86_03655</name>
</gene>
<evidence type="ECO:0000313" key="6">
    <source>
        <dbReference type="EMBL" id="TXD90473.1"/>
    </source>
</evidence>